<dbReference type="AlphaFoldDB" id="A0AAW2E508"/>
<organism evidence="1 2">
    <name type="scientific">Cardiocondyla obscurior</name>
    <dbReference type="NCBI Taxonomy" id="286306"/>
    <lineage>
        <taxon>Eukaryota</taxon>
        <taxon>Metazoa</taxon>
        <taxon>Ecdysozoa</taxon>
        <taxon>Arthropoda</taxon>
        <taxon>Hexapoda</taxon>
        <taxon>Insecta</taxon>
        <taxon>Pterygota</taxon>
        <taxon>Neoptera</taxon>
        <taxon>Endopterygota</taxon>
        <taxon>Hymenoptera</taxon>
        <taxon>Apocrita</taxon>
        <taxon>Aculeata</taxon>
        <taxon>Formicoidea</taxon>
        <taxon>Formicidae</taxon>
        <taxon>Myrmicinae</taxon>
        <taxon>Cardiocondyla</taxon>
    </lineage>
</organism>
<proteinExistence type="predicted"/>
<accession>A0AAW2E508</accession>
<dbReference type="Proteomes" id="UP001430953">
    <property type="component" value="Unassembled WGS sequence"/>
</dbReference>
<evidence type="ECO:0000313" key="2">
    <source>
        <dbReference type="Proteomes" id="UP001430953"/>
    </source>
</evidence>
<dbReference type="EMBL" id="JADYXP020000038">
    <property type="protein sequence ID" value="KAL0098751.1"/>
    <property type="molecule type" value="Genomic_DNA"/>
</dbReference>
<sequence length="160" mass="18630">MSNISRTRRARLLRFFCSTRAFKPFKTSFRSDPYDACYCAFVRRGLSSPSKRAFDQTPTTPVDRDINDQSFSENVKYLANQKALQNELSIRPYNACDRDINDQSFSENFFEKCEISREPEGLGYCAFFVRRGLSSPSKRAFDQTPTTPIEQNFINKKCFY</sequence>
<protein>
    <submittedName>
        <fullName evidence="1">Uncharacterized protein</fullName>
    </submittedName>
</protein>
<comment type="caution">
    <text evidence="1">The sequence shown here is derived from an EMBL/GenBank/DDBJ whole genome shotgun (WGS) entry which is preliminary data.</text>
</comment>
<evidence type="ECO:0000313" key="1">
    <source>
        <dbReference type="EMBL" id="KAL0098751.1"/>
    </source>
</evidence>
<keyword evidence="2" id="KW-1185">Reference proteome</keyword>
<gene>
    <name evidence="1" type="ORF">PUN28_020707</name>
</gene>
<reference evidence="1 2" key="1">
    <citation type="submission" date="2023-03" db="EMBL/GenBank/DDBJ databases">
        <title>High recombination rates correlate with genetic variation in Cardiocondyla obscurior ants.</title>
        <authorList>
            <person name="Errbii M."/>
        </authorList>
    </citation>
    <scope>NUCLEOTIDE SEQUENCE [LARGE SCALE GENOMIC DNA]</scope>
    <source>
        <strain evidence="1">Alpha-2009</strain>
        <tissue evidence="1">Whole body</tissue>
    </source>
</reference>
<name>A0AAW2E508_9HYME</name>